<accession>R7T6T8</accession>
<dbReference type="PANTHER" id="PTHR45842">
    <property type="entry name" value="SYNAPTIC ADHESION-LIKE MOLECULE SALM"/>
    <property type="match status" value="1"/>
</dbReference>
<dbReference type="Pfam" id="PF13306">
    <property type="entry name" value="LRR_5"/>
    <property type="match status" value="1"/>
</dbReference>
<dbReference type="PROSITE" id="PS51257">
    <property type="entry name" value="PROKAR_LIPOPROTEIN"/>
    <property type="match status" value="1"/>
</dbReference>
<dbReference type="EnsemblMetazoa" id="CapteT207173">
    <property type="protein sequence ID" value="CapteP207173"/>
    <property type="gene ID" value="CapteG207173"/>
</dbReference>
<keyword evidence="2" id="KW-0325">Glycoprotein</keyword>
<dbReference type="SUPFAM" id="SSF52058">
    <property type="entry name" value="L domain-like"/>
    <property type="match status" value="1"/>
</dbReference>
<reference evidence="6" key="1">
    <citation type="submission" date="2012-12" db="EMBL/GenBank/DDBJ databases">
        <authorList>
            <person name="Hellsten U."/>
            <person name="Grimwood J."/>
            <person name="Chapman J.A."/>
            <person name="Shapiro H."/>
            <person name="Aerts A."/>
            <person name="Otillar R.P."/>
            <person name="Terry A.Y."/>
            <person name="Boore J.L."/>
            <person name="Simakov O."/>
            <person name="Marletaz F."/>
            <person name="Cho S.-J."/>
            <person name="Edsinger-Gonzales E."/>
            <person name="Havlak P."/>
            <person name="Kuo D.-H."/>
            <person name="Larsson T."/>
            <person name="Lv J."/>
            <person name="Arendt D."/>
            <person name="Savage R."/>
            <person name="Osoegawa K."/>
            <person name="de Jong P."/>
            <person name="Lindberg D.R."/>
            <person name="Seaver E.C."/>
            <person name="Weisblat D.A."/>
            <person name="Putnam N.H."/>
            <person name="Grigoriev I.V."/>
            <person name="Rokhsar D.S."/>
        </authorList>
    </citation>
    <scope>NUCLEOTIDE SEQUENCE</scope>
    <source>
        <strain evidence="6">I ESC-2004</strain>
    </source>
</reference>
<proteinExistence type="predicted"/>
<dbReference type="InterPro" id="IPR032675">
    <property type="entry name" value="LRR_dom_sf"/>
</dbReference>
<dbReference type="PANTHER" id="PTHR45842:SF12">
    <property type="entry name" value="KEKKON 5, ISOFORM A"/>
    <property type="match status" value="1"/>
</dbReference>
<evidence type="ECO:0000256" key="2">
    <source>
        <dbReference type="ARBA" id="ARBA00023180"/>
    </source>
</evidence>
<evidence type="ECO:0008006" key="7">
    <source>
        <dbReference type="Google" id="ProtNLM"/>
    </source>
</evidence>
<evidence type="ECO:0000313" key="5">
    <source>
        <dbReference type="EnsemblMetazoa" id="CapteP207173"/>
    </source>
</evidence>
<evidence type="ECO:0000313" key="4">
    <source>
        <dbReference type="EMBL" id="ELT89299.1"/>
    </source>
</evidence>
<organism evidence="4">
    <name type="scientific">Capitella teleta</name>
    <name type="common">Polychaete worm</name>
    <dbReference type="NCBI Taxonomy" id="283909"/>
    <lineage>
        <taxon>Eukaryota</taxon>
        <taxon>Metazoa</taxon>
        <taxon>Spiralia</taxon>
        <taxon>Lophotrochozoa</taxon>
        <taxon>Annelida</taxon>
        <taxon>Polychaeta</taxon>
        <taxon>Sedentaria</taxon>
        <taxon>Scolecida</taxon>
        <taxon>Capitellidae</taxon>
        <taxon>Capitella</taxon>
    </lineage>
</organism>
<evidence type="ECO:0000313" key="6">
    <source>
        <dbReference type="Proteomes" id="UP000014760"/>
    </source>
</evidence>
<dbReference type="InterPro" id="IPR050467">
    <property type="entry name" value="LRFN"/>
</dbReference>
<dbReference type="EMBL" id="AMQN01003269">
    <property type="status" value="NOT_ANNOTATED_CDS"/>
    <property type="molecule type" value="Genomic_DNA"/>
</dbReference>
<sequence>MAAWRSVLFFLIGSLWIATGLAACPDQCVCLPNSDPETAEESYTVSCLDLKAIPAWPADIQPITDLFLVQLDVDSIGIGDFAGISSLRSLTIRFSKIGFLDWRAFNNLHGVSSSAVIMLAYNTIGSIANQAFYKLSGFASVQFIGGSIGTVQSGAFTEVQCGSFVVSGVEISSIESRAFGSSVTFTKGFGLPSALNALPDPVKNKVPDLFSIGFTGCEDRAIVNAQSSFLSIVANTIGSIATEAFAGVTMPSLMNIHDNDIGLIEAGVFGEGNAEAVTVSHNRIEGLAAKAFAPLKDTNKFFNFNNQVECAATSAMSGVESDEITEEGNDVTLGSPDSNSTYCQAALAEGGEGGGETPRLALSPLVMVLVPLFLAKMGLL</sequence>
<dbReference type="Gene3D" id="3.80.10.10">
    <property type="entry name" value="Ribonuclease Inhibitor"/>
    <property type="match status" value="1"/>
</dbReference>
<evidence type="ECO:0000256" key="1">
    <source>
        <dbReference type="ARBA" id="ARBA00022729"/>
    </source>
</evidence>
<keyword evidence="1 3" id="KW-0732">Signal</keyword>
<dbReference type="Proteomes" id="UP000014760">
    <property type="component" value="Unassembled WGS sequence"/>
</dbReference>
<name>R7T6T8_CAPTE</name>
<protein>
    <recommendedName>
        <fullName evidence="7">Receptor L-domain domain-containing protein</fullName>
    </recommendedName>
</protein>
<reference evidence="4 6" key="2">
    <citation type="journal article" date="2013" name="Nature">
        <title>Insights into bilaterian evolution from three spiralian genomes.</title>
        <authorList>
            <person name="Simakov O."/>
            <person name="Marletaz F."/>
            <person name="Cho S.J."/>
            <person name="Edsinger-Gonzales E."/>
            <person name="Havlak P."/>
            <person name="Hellsten U."/>
            <person name="Kuo D.H."/>
            <person name="Larsson T."/>
            <person name="Lv J."/>
            <person name="Arendt D."/>
            <person name="Savage R."/>
            <person name="Osoegawa K."/>
            <person name="de Jong P."/>
            <person name="Grimwood J."/>
            <person name="Chapman J.A."/>
            <person name="Shapiro H."/>
            <person name="Aerts A."/>
            <person name="Otillar R.P."/>
            <person name="Terry A.Y."/>
            <person name="Boore J.L."/>
            <person name="Grigoriev I.V."/>
            <person name="Lindberg D.R."/>
            <person name="Seaver E.C."/>
            <person name="Weisblat D.A."/>
            <person name="Putnam N.H."/>
            <person name="Rokhsar D.S."/>
        </authorList>
    </citation>
    <scope>NUCLEOTIDE SEQUENCE</scope>
    <source>
        <strain evidence="4 6">I ESC-2004</strain>
    </source>
</reference>
<dbReference type="HOGENOM" id="CLU_728144_0_0_1"/>
<keyword evidence="6" id="KW-1185">Reference proteome</keyword>
<evidence type="ECO:0000256" key="3">
    <source>
        <dbReference type="SAM" id="SignalP"/>
    </source>
</evidence>
<dbReference type="EMBL" id="KB311417">
    <property type="protein sequence ID" value="ELT89299.1"/>
    <property type="molecule type" value="Genomic_DNA"/>
</dbReference>
<dbReference type="AlphaFoldDB" id="R7T6T8"/>
<dbReference type="STRING" id="283909.R7T6T8"/>
<feature type="chain" id="PRO_5008786700" description="Receptor L-domain domain-containing protein" evidence="3">
    <location>
        <begin position="23"/>
        <end position="380"/>
    </location>
</feature>
<gene>
    <name evidence="4" type="ORF">CAPTEDRAFT_207173</name>
</gene>
<feature type="signal peptide" evidence="3">
    <location>
        <begin position="1"/>
        <end position="22"/>
    </location>
</feature>
<reference evidence="5" key="3">
    <citation type="submission" date="2015-06" db="UniProtKB">
        <authorList>
            <consortium name="EnsemblMetazoa"/>
        </authorList>
    </citation>
    <scope>IDENTIFICATION</scope>
</reference>
<dbReference type="InterPro" id="IPR026906">
    <property type="entry name" value="LRR_5"/>
</dbReference>